<evidence type="ECO:0000313" key="7">
    <source>
        <dbReference type="Proteomes" id="UP000193498"/>
    </source>
</evidence>
<dbReference type="InterPro" id="IPR016024">
    <property type="entry name" value="ARM-type_fold"/>
</dbReference>
<evidence type="ECO:0000256" key="3">
    <source>
        <dbReference type="ARBA" id="ARBA00022803"/>
    </source>
</evidence>
<reference evidence="6 7" key="1">
    <citation type="submission" date="2016-07" db="EMBL/GenBank/DDBJ databases">
        <title>Pervasive Adenine N6-methylation of Active Genes in Fungi.</title>
        <authorList>
            <consortium name="DOE Joint Genome Institute"/>
            <person name="Mondo S.J."/>
            <person name="Dannebaum R.O."/>
            <person name="Kuo R.C."/>
            <person name="Labutti K."/>
            <person name="Haridas S."/>
            <person name="Kuo A."/>
            <person name="Salamov A."/>
            <person name="Ahrendt S.R."/>
            <person name="Lipzen A."/>
            <person name="Sullivan W."/>
            <person name="Andreopoulos W.B."/>
            <person name="Clum A."/>
            <person name="Lindquist E."/>
            <person name="Daum C."/>
            <person name="Ramamoorthy G.K."/>
            <person name="Gryganskyi A."/>
            <person name="Culley D."/>
            <person name="Magnuson J.K."/>
            <person name="James T.Y."/>
            <person name="O'Malley M.A."/>
            <person name="Stajich J.E."/>
            <person name="Spatafora J.W."/>
            <person name="Visel A."/>
            <person name="Grigoriev I.V."/>
        </authorList>
    </citation>
    <scope>NUCLEOTIDE SEQUENCE [LARGE SCALE GENOMIC DNA]</scope>
    <source>
        <strain evidence="6 7">CBS 931.73</strain>
    </source>
</reference>
<feature type="repeat" description="ARM" evidence="4">
    <location>
        <begin position="340"/>
        <end position="382"/>
    </location>
</feature>
<accession>A0A1Y1WNI5</accession>
<organism evidence="6 7">
    <name type="scientific">Basidiobolus meristosporus CBS 931.73</name>
    <dbReference type="NCBI Taxonomy" id="1314790"/>
    <lineage>
        <taxon>Eukaryota</taxon>
        <taxon>Fungi</taxon>
        <taxon>Fungi incertae sedis</taxon>
        <taxon>Zoopagomycota</taxon>
        <taxon>Entomophthoromycotina</taxon>
        <taxon>Basidiobolomycetes</taxon>
        <taxon>Basidiobolales</taxon>
        <taxon>Basidiobolaceae</taxon>
        <taxon>Basidiobolus</taxon>
    </lineage>
</organism>
<dbReference type="GO" id="GO:0051879">
    <property type="term" value="F:Hsp90 protein binding"/>
    <property type="evidence" value="ECO:0007669"/>
    <property type="project" value="TreeGrafter"/>
</dbReference>
<dbReference type="SUPFAM" id="SSF48371">
    <property type="entry name" value="ARM repeat"/>
    <property type="match status" value="2"/>
</dbReference>
<evidence type="ECO:0000313" key="6">
    <source>
        <dbReference type="EMBL" id="ORX75111.1"/>
    </source>
</evidence>
<dbReference type="SMART" id="SM00185">
    <property type="entry name" value="ARM"/>
    <property type="match status" value="4"/>
</dbReference>
<feature type="domain" description="UNC-45/Cro1/She4 central" evidence="5">
    <location>
        <begin position="68"/>
        <end position="202"/>
    </location>
</feature>
<dbReference type="Gene3D" id="1.25.10.10">
    <property type="entry name" value="Leucine-rich Repeat Variant"/>
    <property type="match status" value="2"/>
</dbReference>
<dbReference type="FunCoup" id="A0A1Y1WNI5">
    <property type="interactions" value="560"/>
</dbReference>
<sequence>MEDSSSIDNTLKSLSLNESASDHEERASHLKKVLQNLLTPEAAQEVVDSEEFHDILVATIQDTVTAEKALSLMIFTKAYELLPDKEKIQKMVRENIDDWLDSTKSEVKVRAYRLLGVAFQVSPELGGALFNRDGFLAEIMDLSEFDSEKVQESLVEMLSYACTDKTCRNNVAIHCADFLKQLLVSGVSQKLKSYSAVVLSKLLFVDKNLAATLLKDSKLLRLFITIILDAEMETVLKTNAIEGLSYLTLQKAKYKQEIAENPALLKALGAMAKKETNTTVQYGVAVILTNLTNYKPRLSEEQKQMMKLKRLAKENEKQEPEPENEEEFVEKRIRQVLQSDGISTLVTIAKNTSPNIRQLVAQVFLNIATKPENRGLIVQGGGVRVLLSIGNSNEKQASAIASHALAKIAITMDPTVAFRDNQIYELVRLFVQQCKGESQLGQFESLLALTNITSISEQVRERVVKANGMEEFENLMFSDHEMVRRAATETMCNMMMCQSVYEVYCSKGSENKRKVLLALSDVEDFATRRAASGAIAILSNEGDVCRWLADDSRTFEILSDLIKPNESPELQHRGVECLKNIAKTDKECAQKMIKSKTDVVARLKLLVQASKVQPIVMTAVEALKAINAYGLSL</sequence>
<dbReference type="Proteomes" id="UP000193498">
    <property type="component" value="Unassembled WGS sequence"/>
</dbReference>
<dbReference type="OrthoDB" id="199930at2759"/>
<gene>
    <name evidence="6" type="ORF">K493DRAFT_321746</name>
</gene>
<comment type="subcellular location">
    <subcellularLocation>
        <location evidence="1">Cytoplasm</location>
    </subcellularLocation>
</comment>
<name>A0A1Y1WNI5_9FUNG</name>
<dbReference type="EMBL" id="MCFE01001039">
    <property type="protein sequence ID" value="ORX75111.1"/>
    <property type="molecule type" value="Genomic_DNA"/>
</dbReference>
<dbReference type="InterPro" id="IPR000225">
    <property type="entry name" value="Armadillo"/>
</dbReference>
<dbReference type="STRING" id="1314790.A0A1Y1WNI5"/>
<comment type="caution">
    <text evidence="6">The sequence shown here is derived from an EMBL/GenBank/DDBJ whole genome shotgun (WGS) entry which is preliminary data.</text>
</comment>
<keyword evidence="3" id="KW-0802">TPR repeat</keyword>
<dbReference type="PROSITE" id="PS50176">
    <property type="entry name" value="ARM_REPEAT"/>
    <property type="match status" value="1"/>
</dbReference>
<protein>
    <submittedName>
        <fullName evidence="6">ARM repeat-containing protein</fullName>
    </submittedName>
</protein>
<dbReference type="Pfam" id="PF11701">
    <property type="entry name" value="UNC45-central"/>
    <property type="match status" value="1"/>
</dbReference>
<evidence type="ECO:0000256" key="2">
    <source>
        <dbReference type="ARBA" id="ARBA00022490"/>
    </source>
</evidence>
<dbReference type="PANTHER" id="PTHR45994:SF1">
    <property type="entry name" value="FI21225P1"/>
    <property type="match status" value="1"/>
</dbReference>
<evidence type="ECO:0000259" key="5">
    <source>
        <dbReference type="Pfam" id="PF11701"/>
    </source>
</evidence>
<dbReference type="PANTHER" id="PTHR45994">
    <property type="entry name" value="FI21225P1"/>
    <property type="match status" value="1"/>
</dbReference>
<dbReference type="AlphaFoldDB" id="A0A1Y1WNI5"/>
<evidence type="ECO:0000256" key="4">
    <source>
        <dbReference type="PROSITE-ProRule" id="PRU00259"/>
    </source>
</evidence>
<dbReference type="InterPro" id="IPR024660">
    <property type="entry name" value="UCS_central_dom"/>
</dbReference>
<evidence type="ECO:0000256" key="1">
    <source>
        <dbReference type="ARBA" id="ARBA00004496"/>
    </source>
</evidence>
<dbReference type="GO" id="GO:0005737">
    <property type="term" value="C:cytoplasm"/>
    <property type="evidence" value="ECO:0007669"/>
    <property type="project" value="UniProtKB-SubCell"/>
</dbReference>
<proteinExistence type="predicted"/>
<dbReference type="InterPro" id="IPR011989">
    <property type="entry name" value="ARM-like"/>
</dbReference>
<keyword evidence="2" id="KW-0963">Cytoplasm</keyword>
<dbReference type="InParanoid" id="A0A1Y1WNI5"/>
<keyword evidence="7" id="KW-1185">Reference proteome</keyword>